<evidence type="ECO:0000256" key="1">
    <source>
        <dbReference type="ARBA" id="ARBA00022603"/>
    </source>
</evidence>
<reference evidence="3 4" key="1">
    <citation type="submission" date="2018-05" db="EMBL/GenBank/DDBJ databases">
        <title>Oceanovita maritima gen. nov., sp. nov., a marine bacterium in the family Rhodobacteraceae isolated from surface seawater of Lundu port Xiamen, China.</title>
        <authorList>
            <person name="Hetharua B.H."/>
            <person name="Min D."/>
            <person name="Liao H."/>
            <person name="Tian Y."/>
        </authorList>
    </citation>
    <scope>NUCLEOTIDE SEQUENCE [LARGE SCALE GENOMIC DNA]</scope>
    <source>
        <strain evidence="3 4">FSX-11</strain>
    </source>
</reference>
<dbReference type="PANTHER" id="PTHR12049:SF7">
    <property type="entry name" value="PROTEIN ARGININE METHYLTRANSFERASE NDUFAF7, MITOCHONDRIAL"/>
    <property type="match status" value="1"/>
</dbReference>
<dbReference type="GO" id="GO:0032259">
    <property type="term" value="P:methylation"/>
    <property type="evidence" value="ECO:0007669"/>
    <property type="project" value="UniProtKB-KW"/>
</dbReference>
<evidence type="ECO:0000313" key="3">
    <source>
        <dbReference type="EMBL" id="PYC48968.1"/>
    </source>
</evidence>
<sequence length="374" mass="39410">MSTALADLIKARIEADGPISLADYMADCLMHPVHGYYATRDPFGATGDFITAPEISQMFGEMIGLCLAQAWLDQGAPARIILAEAGPGRGTLMADILRAARAVPEFGKAAEVHLIETSAALRAVQGETLTQAGYRAEQVTWHAQIQELPENAPLYFVANEFFDALPIRQFERDPNGWSERRVGLHGNTLTLGRTAPATQEALAPRMADTSAGDIVEICPAAAPIAARIGAQIETHGGVALIVDYGDWRSLGDTFQAVEDHAPTDPFAAPGAADLTAHVDFETLASSTPSAHSLLTPQGVFLERLGITARAQALAAKLGGAALEAHIAAHRRLTHPEEMGTLFKVIAFAPHGAPMPAGLEPALAPDGLTENGPAA</sequence>
<gene>
    <name evidence="3" type="ORF">DI396_02555</name>
</gene>
<name>A0A2V4MXE8_9RHOB</name>
<dbReference type="PANTHER" id="PTHR12049">
    <property type="entry name" value="PROTEIN ARGININE METHYLTRANSFERASE NDUFAF7, MITOCHONDRIAL"/>
    <property type="match status" value="1"/>
</dbReference>
<proteinExistence type="predicted"/>
<dbReference type="Proteomes" id="UP000248012">
    <property type="component" value="Unassembled WGS sequence"/>
</dbReference>
<evidence type="ECO:0000313" key="4">
    <source>
        <dbReference type="Proteomes" id="UP000248012"/>
    </source>
</evidence>
<dbReference type="InterPro" id="IPR038375">
    <property type="entry name" value="NDUFAF7_sf"/>
</dbReference>
<dbReference type="InterPro" id="IPR003788">
    <property type="entry name" value="NDUFAF7"/>
</dbReference>
<dbReference type="GO" id="GO:0035243">
    <property type="term" value="F:protein-arginine omega-N symmetric methyltransferase activity"/>
    <property type="evidence" value="ECO:0007669"/>
    <property type="project" value="TreeGrafter"/>
</dbReference>
<accession>A0A2V4MXE8</accession>
<keyword evidence="4" id="KW-1185">Reference proteome</keyword>
<evidence type="ECO:0000256" key="2">
    <source>
        <dbReference type="ARBA" id="ARBA00022679"/>
    </source>
</evidence>
<comment type="caution">
    <text evidence="3">The sequence shown here is derived from an EMBL/GenBank/DDBJ whole genome shotgun (WGS) entry which is preliminary data.</text>
</comment>
<protein>
    <submittedName>
        <fullName evidence="3">Methyltransferase</fullName>
    </submittedName>
</protein>
<dbReference type="InterPro" id="IPR029063">
    <property type="entry name" value="SAM-dependent_MTases_sf"/>
</dbReference>
<keyword evidence="2 3" id="KW-0808">Transferase</keyword>
<dbReference type="EMBL" id="QFVT01000002">
    <property type="protein sequence ID" value="PYC48968.1"/>
    <property type="molecule type" value="Genomic_DNA"/>
</dbReference>
<dbReference type="AlphaFoldDB" id="A0A2V4MXE8"/>
<dbReference type="Gene3D" id="3.40.50.12710">
    <property type="match status" value="1"/>
</dbReference>
<dbReference type="SUPFAM" id="SSF53335">
    <property type="entry name" value="S-adenosyl-L-methionine-dependent methyltransferases"/>
    <property type="match status" value="1"/>
</dbReference>
<dbReference type="RefSeq" id="WP_110794545.1">
    <property type="nucleotide sequence ID" value="NZ_KZ826481.1"/>
</dbReference>
<organism evidence="3 4">
    <name type="scientific">Litorivita pollutaquae</name>
    <dbReference type="NCBI Taxonomy" id="2200892"/>
    <lineage>
        <taxon>Bacteria</taxon>
        <taxon>Pseudomonadati</taxon>
        <taxon>Pseudomonadota</taxon>
        <taxon>Alphaproteobacteria</taxon>
        <taxon>Rhodobacterales</taxon>
        <taxon>Paracoccaceae</taxon>
        <taxon>Litorivita</taxon>
    </lineage>
</organism>
<keyword evidence="1 3" id="KW-0489">Methyltransferase</keyword>
<dbReference type="Pfam" id="PF02636">
    <property type="entry name" value="Methyltransf_28"/>
    <property type="match status" value="1"/>
</dbReference>
<dbReference type="OrthoDB" id="9794208at2"/>